<evidence type="ECO:0008006" key="4">
    <source>
        <dbReference type="Google" id="ProtNLM"/>
    </source>
</evidence>
<gene>
    <name evidence="2" type="ORF">GCM10007854_16920</name>
</gene>
<accession>A0ABQ5V3A1</accession>
<organism evidence="2 3">
    <name type="scientific">Algimonas porphyrae</name>
    <dbReference type="NCBI Taxonomy" id="1128113"/>
    <lineage>
        <taxon>Bacteria</taxon>
        <taxon>Pseudomonadati</taxon>
        <taxon>Pseudomonadota</taxon>
        <taxon>Alphaproteobacteria</taxon>
        <taxon>Maricaulales</taxon>
        <taxon>Robiginitomaculaceae</taxon>
        <taxon>Algimonas</taxon>
    </lineage>
</organism>
<dbReference type="EMBL" id="BSNJ01000003">
    <property type="protein sequence ID" value="GLQ20737.1"/>
    <property type="molecule type" value="Genomic_DNA"/>
</dbReference>
<dbReference type="RefSeq" id="WP_284371556.1">
    <property type="nucleotide sequence ID" value="NZ_BSNJ01000003.1"/>
</dbReference>
<dbReference type="PANTHER" id="PTHR46230:SF7">
    <property type="entry name" value="BOLA-LIKE PROTEIN 1"/>
    <property type="match status" value="1"/>
</dbReference>
<evidence type="ECO:0000313" key="3">
    <source>
        <dbReference type="Proteomes" id="UP001161390"/>
    </source>
</evidence>
<keyword evidence="3" id="KW-1185">Reference proteome</keyword>
<protein>
    <recommendedName>
        <fullName evidence="4">BolA family transcriptional regulator</fullName>
    </recommendedName>
</protein>
<comment type="caution">
    <text evidence="2">The sequence shown here is derived from an EMBL/GenBank/DDBJ whole genome shotgun (WGS) entry which is preliminary data.</text>
</comment>
<sequence>MTDILATIQTKLTLAFAPSLLSVEDESHQHAGHGGAAEHKAEFGDTPSHIHIRITAAALEDLSRLARHRAVMDTIVDEVKRLHAIRLTVND</sequence>
<evidence type="ECO:0000313" key="2">
    <source>
        <dbReference type="EMBL" id="GLQ20737.1"/>
    </source>
</evidence>
<proteinExistence type="inferred from homology"/>
<dbReference type="Proteomes" id="UP001161390">
    <property type="component" value="Unassembled WGS sequence"/>
</dbReference>
<comment type="similarity">
    <text evidence="1">Belongs to the BolA/IbaG family.</text>
</comment>
<dbReference type="PANTHER" id="PTHR46230">
    <property type="match status" value="1"/>
</dbReference>
<dbReference type="SUPFAM" id="SSF82657">
    <property type="entry name" value="BolA-like"/>
    <property type="match status" value="1"/>
</dbReference>
<dbReference type="Pfam" id="PF01722">
    <property type="entry name" value="BolA"/>
    <property type="match status" value="1"/>
</dbReference>
<reference evidence="2" key="2">
    <citation type="submission" date="2023-01" db="EMBL/GenBank/DDBJ databases">
        <title>Draft genome sequence of Algimonas porphyrae strain NBRC 108216.</title>
        <authorList>
            <person name="Sun Q."/>
            <person name="Mori K."/>
        </authorList>
    </citation>
    <scope>NUCLEOTIDE SEQUENCE</scope>
    <source>
        <strain evidence="2">NBRC 108216</strain>
    </source>
</reference>
<dbReference type="InterPro" id="IPR002634">
    <property type="entry name" value="BolA"/>
</dbReference>
<reference evidence="2" key="1">
    <citation type="journal article" date="2014" name="Int. J. Syst. Evol. Microbiol.">
        <title>Complete genome of a new Firmicutes species belonging to the dominant human colonic microbiota ('Ruminococcus bicirculans') reveals two chromosomes and a selective capacity to utilize plant glucans.</title>
        <authorList>
            <consortium name="NISC Comparative Sequencing Program"/>
            <person name="Wegmann U."/>
            <person name="Louis P."/>
            <person name="Goesmann A."/>
            <person name="Henrissat B."/>
            <person name="Duncan S.H."/>
            <person name="Flint H.J."/>
        </authorList>
    </citation>
    <scope>NUCLEOTIDE SEQUENCE</scope>
    <source>
        <strain evidence="2">NBRC 108216</strain>
    </source>
</reference>
<name>A0ABQ5V3A1_9PROT</name>
<dbReference type="Gene3D" id="3.30.300.90">
    <property type="entry name" value="BolA-like"/>
    <property type="match status" value="1"/>
</dbReference>
<evidence type="ECO:0000256" key="1">
    <source>
        <dbReference type="RuleBase" id="RU003860"/>
    </source>
</evidence>
<dbReference type="InterPro" id="IPR036065">
    <property type="entry name" value="BolA-like_sf"/>
</dbReference>
<dbReference type="PIRSF" id="PIRSF003113">
    <property type="entry name" value="BolA"/>
    <property type="match status" value="1"/>
</dbReference>